<accession>A0A2U2N6W8</accession>
<dbReference type="AlphaFoldDB" id="A0A2U2N6W8"/>
<dbReference type="Proteomes" id="UP000245474">
    <property type="component" value="Unassembled WGS sequence"/>
</dbReference>
<dbReference type="EMBL" id="QFFI01000004">
    <property type="protein sequence ID" value="PWG64936.1"/>
    <property type="molecule type" value="Genomic_DNA"/>
</dbReference>
<dbReference type="RefSeq" id="WP_109676435.1">
    <property type="nucleotide sequence ID" value="NZ_CP086615.1"/>
</dbReference>
<name>A0A2U2N6W8_9GAMM</name>
<evidence type="ECO:0000313" key="2">
    <source>
        <dbReference type="Proteomes" id="UP000245474"/>
    </source>
</evidence>
<comment type="caution">
    <text evidence="1">The sequence shown here is derived from an EMBL/GenBank/DDBJ whole genome shotgun (WGS) entry which is preliminary data.</text>
</comment>
<protein>
    <submittedName>
        <fullName evidence="1">Uncharacterized protein</fullName>
    </submittedName>
</protein>
<gene>
    <name evidence="1" type="ORF">DEM34_03840</name>
</gene>
<keyword evidence="2" id="KW-1185">Reference proteome</keyword>
<sequence length="267" mass="30328">MADLQQVIGALLRDLAKARFASDLYSRSIARYYEGDFLLRKFPVPRADIAEVEVDLKFSITEVKASDVNTEGREANVAFLLERSVEELVATYLDLARDYSAQHPDTGTELERVMSKGFNSTVLRIELRQHILRYFIESYTHLIRADGSFDAETALRGLRQPMFWAHANHLRDGVAPEALNTPLDPVLDFALQHDDFRSVVTGLDAPIREIWHQNSDVRLEVDINGHTLAQLQEAAISSIRVRAEVRNSVWTEVKTGPYSYQRSLTPE</sequence>
<proteinExistence type="predicted"/>
<reference evidence="1 2" key="1">
    <citation type="submission" date="2018-05" db="EMBL/GenBank/DDBJ databases">
        <title>Spiribacter halobius sp. nov., a moderately halophilic bacterium isolated from marine solar saltern.</title>
        <authorList>
            <person name="Zheng W.-S."/>
            <person name="Lu D.-C."/>
            <person name="Du Z.-J."/>
        </authorList>
    </citation>
    <scope>NUCLEOTIDE SEQUENCE [LARGE SCALE GENOMIC DNA]</scope>
    <source>
        <strain evidence="1 2">E85</strain>
    </source>
</reference>
<evidence type="ECO:0000313" key="1">
    <source>
        <dbReference type="EMBL" id="PWG64936.1"/>
    </source>
</evidence>
<organism evidence="1 2">
    <name type="scientific">Sediminicurvatus halobius</name>
    <dbReference type="NCBI Taxonomy" id="2182432"/>
    <lineage>
        <taxon>Bacteria</taxon>
        <taxon>Pseudomonadati</taxon>
        <taxon>Pseudomonadota</taxon>
        <taxon>Gammaproteobacteria</taxon>
        <taxon>Chromatiales</taxon>
        <taxon>Ectothiorhodospiraceae</taxon>
        <taxon>Sediminicurvatus</taxon>
    </lineage>
</organism>
<dbReference type="OrthoDB" id="7067605at2"/>